<evidence type="ECO:0000313" key="3">
    <source>
        <dbReference type="Proteomes" id="UP000322139"/>
    </source>
</evidence>
<accession>A0A5D4RJF1</accession>
<proteinExistence type="predicted"/>
<dbReference type="RefSeq" id="WP_148973779.1">
    <property type="nucleotide sequence ID" value="NZ_JBNIKT010000002.1"/>
</dbReference>
<keyword evidence="1" id="KW-0812">Transmembrane</keyword>
<protein>
    <recommendedName>
        <fullName evidence="4">DUF1440 domain-containing protein</fullName>
    </recommendedName>
</protein>
<feature type="transmembrane region" description="Helical" evidence="1">
    <location>
        <begin position="118"/>
        <end position="141"/>
    </location>
</feature>
<name>A0A5D4RJF1_9BACI</name>
<feature type="transmembrane region" description="Helical" evidence="1">
    <location>
        <begin position="85"/>
        <end position="106"/>
    </location>
</feature>
<dbReference type="Proteomes" id="UP000322139">
    <property type="component" value="Unassembled WGS sequence"/>
</dbReference>
<evidence type="ECO:0000256" key="1">
    <source>
        <dbReference type="SAM" id="Phobius"/>
    </source>
</evidence>
<keyword evidence="1" id="KW-0472">Membrane</keyword>
<keyword evidence="1" id="KW-1133">Transmembrane helix</keyword>
<organism evidence="2 3">
    <name type="scientific">Bacillus infantis</name>
    <dbReference type="NCBI Taxonomy" id="324767"/>
    <lineage>
        <taxon>Bacteria</taxon>
        <taxon>Bacillati</taxon>
        <taxon>Bacillota</taxon>
        <taxon>Bacilli</taxon>
        <taxon>Bacillales</taxon>
        <taxon>Bacillaceae</taxon>
        <taxon>Bacillus</taxon>
    </lineage>
</organism>
<evidence type="ECO:0000313" key="2">
    <source>
        <dbReference type="EMBL" id="TYS49944.1"/>
    </source>
</evidence>
<evidence type="ECO:0008006" key="4">
    <source>
        <dbReference type="Google" id="ProtNLM"/>
    </source>
</evidence>
<reference evidence="2 3" key="1">
    <citation type="submission" date="2019-08" db="EMBL/GenBank/DDBJ databases">
        <title>Bacillus genomes from the desert of Cuatro Cienegas, Coahuila.</title>
        <authorList>
            <person name="Olmedo-Alvarez G."/>
        </authorList>
    </citation>
    <scope>NUCLEOTIDE SEQUENCE [LARGE SCALE GENOMIC DNA]</scope>
    <source>
        <strain evidence="2 3">CH446_14T</strain>
    </source>
</reference>
<dbReference type="EMBL" id="VTER01000003">
    <property type="protein sequence ID" value="TYS49944.1"/>
    <property type="molecule type" value="Genomic_DNA"/>
</dbReference>
<sequence length="147" mass="16372">MVKTALASGAGAGIFLGLFLKAAETLTSKKVYVLLLNIDFIPVLGDIRWSEAFEFFFHLLFSLLLSFCLMLILQAGKCQTLRGCFIWSFAITFPALLLYFPLSLLAERQVPLPGDMMAFGLWTAGHILYSTVLASSFWLGIRKTRLP</sequence>
<comment type="caution">
    <text evidence="2">The sequence shown here is derived from an EMBL/GenBank/DDBJ whole genome shotgun (WGS) entry which is preliminary data.</text>
</comment>
<gene>
    <name evidence="2" type="ORF">FZD51_05120</name>
</gene>
<dbReference type="AlphaFoldDB" id="A0A5D4RJF1"/>
<feature type="transmembrane region" description="Helical" evidence="1">
    <location>
        <begin position="55"/>
        <end position="73"/>
    </location>
</feature>